<organism evidence="3 4">
    <name type="scientific">Sulfitobacter delicatus</name>
    <dbReference type="NCBI Taxonomy" id="218672"/>
    <lineage>
        <taxon>Bacteria</taxon>
        <taxon>Pseudomonadati</taxon>
        <taxon>Pseudomonadota</taxon>
        <taxon>Alphaproteobacteria</taxon>
        <taxon>Rhodobacterales</taxon>
        <taxon>Roseobacteraceae</taxon>
        <taxon>Sulfitobacter</taxon>
    </lineage>
</organism>
<dbReference type="Pfam" id="PF13801">
    <property type="entry name" value="Metal_resist"/>
    <property type="match status" value="1"/>
</dbReference>
<dbReference type="STRING" id="218672.SAMN04489759_10362"/>
<feature type="region of interest" description="Disordered" evidence="1">
    <location>
        <begin position="148"/>
        <end position="168"/>
    </location>
</feature>
<gene>
    <name evidence="3" type="ORF">SAMN04489759_10362</name>
</gene>
<sequence length="168" mass="18560">MTRNETPRQRRILRWALGLSLALNLLVLSAIGGALWRHGGPGQRDNLPGLRSYATPYVQALPQDVRRDLHREMRAGRQGPHLDREARRAHYEQMLAALRAEPFDPAAAQAVLTTQSDAVASVQAAAHAAWLAQVDAMSADERGAYADALETHLKDKSEGRGKRSRKEP</sequence>
<reference evidence="4" key="1">
    <citation type="submission" date="2016-10" db="EMBL/GenBank/DDBJ databases">
        <authorList>
            <person name="Varghese N."/>
            <person name="Submissions S."/>
        </authorList>
    </citation>
    <scope>NUCLEOTIDE SEQUENCE [LARGE SCALE GENOMIC DNA]</scope>
    <source>
        <strain evidence="4">DSM 16477</strain>
    </source>
</reference>
<keyword evidence="4" id="KW-1185">Reference proteome</keyword>
<keyword evidence="2" id="KW-1133">Transmembrane helix</keyword>
<proteinExistence type="predicted"/>
<dbReference type="EMBL" id="FNBP01000003">
    <property type="protein sequence ID" value="SDF75154.1"/>
    <property type="molecule type" value="Genomic_DNA"/>
</dbReference>
<dbReference type="Proteomes" id="UP000199399">
    <property type="component" value="Unassembled WGS sequence"/>
</dbReference>
<name>A0A1G7NM51_9RHOB</name>
<keyword evidence="2" id="KW-0812">Transmembrane</keyword>
<accession>A0A1G7NM51</accession>
<dbReference type="RefSeq" id="WP_244153619.1">
    <property type="nucleotide sequence ID" value="NZ_FNBP01000003.1"/>
</dbReference>
<keyword evidence="2" id="KW-0472">Membrane</keyword>
<dbReference type="AlphaFoldDB" id="A0A1G7NM51"/>
<feature type="transmembrane region" description="Helical" evidence="2">
    <location>
        <begin position="12"/>
        <end position="36"/>
    </location>
</feature>
<evidence type="ECO:0000256" key="1">
    <source>
        <dbReference type="SAM" id="MobiDB-lite"/>
    </source>
</evidence>
<evidence type="ECO:0000313" key="3">
    <source>
        <dbReference type="EMBL" id="SDF75154.1"/>
    </source>
</evidence>
<evidence type="ECO:0000313" key="4">
    <source>
        <dbReference type="Proteomes" id="UP000199399"/>
    </source>
</evidence>
<protein>
    <submittedName>
        <fullName evidence="3">Uncharacterized membrane protein</fullName>
    </submittedName>
</protein>
<evidence type="ECO:0000256" key="2">
    <source>
        <dbReference type="SAM" id="Phobius"/>
    </source>
</evidence>
<dbReference type="InterPro" id="IPR025961">
    <property type="entry name" value="Metal_resist"/>
</dbReference>